<reference evidence="2 3" key="1">
    <citation type="submission" date="2023-07" db="EMBL/GenBank/DDBJ databases">
        <authorList>
            <person name="Girao M."/>
            <person name="Carvalho M.F."/>
        </authorList>
    </citation>
    <scope>NUCLEOTIDE SEQUENCE [LARGE SCALE GENOMIC DNA]</scope>
    <source>
        <strain evidence="2 3">66/93</strain>
    </source>
</reference>
<evidence type="ECO:0008006" key="4">
    <source>
        <dbReference type="Google" id="ProtNLM"/>
    </source>
</evidence>
<evidence type="ECO:0000256" key="1">
    <source>
        <dbReference type="SAM" id="SignalP"/>
    </source>
</evidence>
<comment type="caution">
    <text evidence="2">The sequence shown here is derived from an EMBL/GenBank/DDBJ whole genome shotgun (WGS) entry which is preliminary data.</text>
</comment>
<protein>
    <recommendedName>
        <fullName evidence="4">Secreted protein</fullName>
    </recommendedName>
</protein>
<dbReference type="PROSITE" id="PS51257">
    <property type="entry name" value="PROKAR_LIPOPROTEIN"/>
    <property type="match status" value="1"/>
</dbReference>
<dbReference type="Proteomes" id="UP001348641">
    <property type="component" value="Unassembled WGS sequence"/>
</dbReference>
<feature type="chain" id="PRO_5047456433" description="Secreted protein" evidence="1">
    <location>
        <begin position="19"/>
        <end position="167"/>
    </location>
</feature>
<dbReference type="EMBL" id="JAUUCC010000082">
    <property type="protein sequence ID" value="MEE2053778.1"/>
    <property type="molecule type" value="Genomic_DNA"/>
</dbReference>
<organism evidence="2 3">
    <name type="scientific">Nocardiopsis tropica</name>
    <dbReference type="NCBI Taxonomy" id="109330"/>
    <lineage>
        <taxon>Bacteria</taxon>
        <taxon>Bacillati</taxon>
        <taxon>Actinomycetota</taxon>
        <taxon>Actinomycetes</taxon>
        <taxon>Streptosporangiales</taxon>
        <taxon>Nocardiopsidaceae</taxon>
        <taxon>Nocardiopsis</taxon>
    </lineage>
</organism>
<sequence length="167" mass="16843">MKTLGTALCGAAVLLVTACGGGHGYSPEELNEMIADAVRTSARDGVGGLGVPDTSFDPTTYMCAPAVDAPDAGSWRTEAPRSPADRGEAVELGVLVPADAGASSLTASVIGPGGEASTAGAEAEPGEWIRLRYPDDFGAKAESGVHTVVWSDTESGTPLTCDGFEVD</sequence>
<feature type="signal peptide" evidence="1">
    <location>
        <begin position="1"/>
        <end position="18"/>
    </location>
</feature>
<gene>
    <name evidence="2" type="ORF">Q8A49_25075</name>
</gene>
<accession>A0ABU7KWW7</accession>
<evidence type="ECO:0000313" key="2">
    <source>
        <dbReference type="EMBL" id="MEE2053778.1"/>
    </source>
</evidence>
<name>A0ABU7KWW7_9ACTN</name>
<keyword evidence="1" id="KW-0732">Signal</keyword>
<evidence type="ECO:0000313" key="3">
    <source>
        <dbReference type="Proteomes" id="UP001348641"/>
    </source>
</evidence>
<dbReference type="RefSeq" id="WP_330160714.1">
    <property type="nucleotide sequence ID" value="NZ_BAAAJA010000001.1"/>
</dbReference>
<proteinExistence type="predicted"/>